<keyword evidence="5" id="KW-0472">Membrane</keyword>
<sequence length="395" mass="41187">MKNSTTLTLACSAAFLAQVGISSYLPAVPAIARSLPAAEGHVALALAIYLVGMALPMLLWGHLSERFGRKPVLLAALAVYALASAAIPSAFNVEAFLALRLVQGLGAGGVSVMARVLVRDSFSGALLAKGLSWLGMTFVIALGIGQFAGSLLQVILGWEAIFYGLAIGALGLMLVLQRVMFPALVKADESLSAWRIYATIVRHPPFLYPALAGGLGYGVIIAFNTCAPLILQGRFEWSAAQYGGLGWPISAAYLAGALMVNRFVARSGRLTMMGWGVALLLTGTAVMLLGSVFAGGLAILLWLPYCVAVLGQSMSYPISLSVANDESPVSGSYAMALSGFMHQLMAALIGGMASLLVSQQAWSLAALCMALAGAAWVCVARCRADQNALRKISSI</sequence>
<evidence type="ECO:0000256" key="4">
    <source>
        <dbReference type="ARBA" id="ARBA00022989"/>
    </source>
</evidence>
<proteinExistence type="predicted"/>
<evidence type="ECO:0000259" key="6">
    <source>
        <dbReference type="PROSITE" id="PS50850"/>
    </source>
</evidence>
<dbReference type="Pfam" id="PF07690">
    <property type="entry name" value="MFS_1"/>
    <property type="match status" value="1"/>
</dbReference>
<keyword evidence="4" id="KW-1133">Transmembrane helix</keyword>
<keyword evidence="2" id="KW-1003">Cell membrane</keyword>
<evidence type="ECO:0000256" key="3">
    <source>
        <dbReference type="ARBA" id="ARBA00022692"/>
    </source>
</evidence>
<dbReference type="eggNOG" id="COG2814">
    <property type="taxonomic scope" value="Bacteria"/>
</dbReference>
<dbReference type="Gene3D" id="1.20.1720.10">
    <property type="entry name" value="Multidrug resistance protein D"/>
    <property type="match status" value="1"/>
</dbReference>
<dbReference type="PANTHER" id="PTHR43124:SF3">
    <property type="entry name" value="CHLORAMPHENICOL EFFLUX PUMP RV0191"/>
    <property type="match status" value="1"/>
</dbReference>
<evidence type="ECO:0000256" key="2">
    <source>
        <dbReference type="ARBA" id="ARBA00022475"/>
    </source>
</evidence>
<dbReference type="GO" id="GO:0022857">
    <property type="term" value="F:transmembrane transporter activity"/>
    <property type="evidence" value="ECO:0007669"/>
    <property type="project" value="InterPro"/>
</dbReference>
<dbReference type="AlphaFoldDB" id="A0A1N7UHI8"/>
<dbReference type="SUPFAM" id="SSF103473">
    <property type="entry name" value="MFS general substrate transporter"/>
    <property type="match status" value="1"/>
</dbReference>
<reference evidence="7 8" key="1">
    <citation type="submission" date="2014-05" db="EMBL/GenBank/DDBJ databases">
        <title>Pseudomonas simiae WCS417.</title>
        <authorList>
            <person name="Berendsen R.L."/>
        </authorList>
    </citation>
    <scope>NUCLEOTIDE SEQUENCE [LARGE SCALE GENOMIC DNA]</scope>
    <source>
        <strain evidence="7 8">WCS417</strain>
    </source>
</reference>
<dbReference type="OrthoDB" id="9814303at2"/>
<evidence type="ECO:0000313" key="8">
    <source>
        <dbReference type="Proteomes" id="UP000027308"/>
    </source>
</evidence>
<gene>
    <name evidence="7" type="ORF">PS417_06910</name>
</gene>
<dbReference type="RefSeq" id="WP_010212270.1">
    <property type="nucleotide sequence ID" value="NZ_CP007637.1"/>
</dbReference>
<dbReference type="GeneID" id="45622028"/>
<dbReference type="Proteomes" id="UP000027308">
    <property type="component" value="Chromosome"/>
</dbReference>
<dbReference type="PROSITE" id="PS50850">
    <property type="entry name" value="MFS"/>
    <property type="match status" value="1"/>
</dbReference>
<dbReference type="InterPro" id="IPR036259">
    <property type="entry name" value="MFS_trans_sf"/>
</dbReference>
<evidence type="ECO:0000256" key="5">
    <source>
        <dbReference type="ARBA" id="ARBA00023136"/>
    </source>
</evidence>
<dbReference type="InterPro" id="IPR050189">
    <property type="entry name" value="MFS_Efflux_Transporters"/>
</dbReference>
<dbReference type="GO" id="GO:0005886">
    <property type="term" value="C:plasma membrane"/>
    <property type="evidence" value="ECO:0007669"/>
    <property type="project" value="UniProtKB-SubCell"/>
</dbReference>
<name>A0A1N7UHI8_9PSED</name>
<feature type="domain" description="Major facilitator superfamily (MFS) profile" evidence="6">
    <location>
        <begin position="6"/>
        <end position="395"/>
    </location>
</feature>
<dbReference type="EMBL" id="CP007637">
    <property type="protein sequence ID" value="AIB35309.1"/>
    <property type="molecule type" value="Genomic_DNA"/>
</dbReference>
<protein>
    <submittedName>
        <fullName evidence="7">MFS transporter</fullName>
    </submittedName>
</protein>
<dbReference type="PANTHER" id="PTHR43124">
    <property type="entry name" value="PURINE EFFLUX PUMP PBUE"/>
    <property type="match status" value="1"/>
</dbReference>
<comment type="subcellular location">
    <subcellularLocation>
        <location evidence="1">Cell membrane</location>
        <topology evidence="1">Multi-pass membrane protein</topology>
    </subcellularLocation>
</comment>
<evidence type="ECO:0000313" key="7">
    <source>
        <dbReference type="EMBL" id="AIB35309.1"/>
    </source>
</evidence>
<dbReference type="InterPro" id="IPR020846">
    <property type="entry name" value="MFS_dom"/>
</dbReference>
<dbReference type="InterPro" id="IPR011701">
    <property type="entry name" value="MFS"/>
</dbReference>
<accession>A0A1N7UHI8</accession>
<organism evidence="7 8">
    <name type="scientific">Pseudomonas simiae</name>
    <dbReference type="NCBI Taxonomy" id="321846"/>
    <lineage>
        <taxon>Bacteria</taxon>
        <taxon>Pseudomonadati</taxon>
        <taxon>Pseudomonadota</taxon>
        <taxon>Gammaproteobacteria</taxon>
        <taxon>Pseudomonadales</taxon>
        <taxon>Pseudomonadaceae</taxon>
        <taxon>Pseudomonas</taxon>
    </lineage>
</organism>
<evidence type="ECO:0000256" key="1">
    <source>
        <dbReference type="ARBA" id="ARBA00004651"/>
    </source>
</evidence>
<keyword evidence="3" id="KW-0812">Transmembrane</keyword>